<feature type="transmembrane region" description="Helical" evidence="2">
    <location>
        <begin position="92"/>
        <end position="112"/>
    </location>
</feature>
<evidence type="ECO:0000313" key="4">
    <source>
        <dbReference type="Proteomes" id="UP001501671"/>
    </source>
</evidence>
<evidence type="ECO:0000256" key="2">
    <source>
        <dbReference type="SAM" id="Phobius"/>
    </source>
</evidence>
<organism evidence="3 4">
    <name type="scientific">Pigmentiphaga soli</name>
    <dbReference type="NCBI Taxonomy" id="1007095"/>
    <lineage>
        <taxon>Bacteria</taxon>
        <taxon>Pseudomonadati</taxon>
        <taxon>Pseudomonadota</taxon>
        <taxon>Betaproteobacteria</taxon>
        <taxon>Burkholderiales</taxon>
        <taxon>Alcaligenaceae</taxon>
        <taxon>Pigmentiphaga</taxon>
    </lineage>
</organism>
<dbReference type="NCBIfam" id="TIGR02230">
    <property type="entry name" value="ATPase_gene1"/>
    <property type="match status" value="1"/>
</dbReference>
<evidence type="ECO:0000313" key="3">
    <source>
        <dbReference type="EMBL" id="GAA4337425.1"/>
    </source>
</evidence>
<keyword evidence="4" id="KW-1185">Reference proteome</keyword>
<proteinExistence type="predicted"/>
<dbReference type="EMBL" id="BAABFO010000017">
    <property type="protein sequence ID" value="GAA4337425.1"/>
    <property type="molecule type" value="Genomic_DNA"/>
</dbReference>
<accession>A0ABP8HCE0</accession>
<comment type="caution">
    <text evidence="3">The sequence shown here is derived from an EMBL/GenBank/DDBJ whole genome shotgun (WGS) entry which is preliminary data.</text>
</comment>
<protein>
    <recommendedName>
        <fullName evidence="5">AtpZ/AtpI family protein</fullName>
    </recommendedName>
</protein>
<feature type="region of interest" description="Disordered" evidence="1">
    <location>
        <begin position="1"/>
        <end position="37"/>
    </location>
</feature>
<dbReference type="Proteomes" id="UP001501671">
    <property type="component" value="Unassembled WGS sequence"/>
</dbReference>
<evidence type="ECO:0008006" key="5">
    <source>
        <dbReference type="Google" id="ProtNLM"/>
    </source>
</evidence>
<keyword evidence="2" id="KW-1133">Transmembrane helix</keyword>
<feature type="transmembrane region" description="Helical" evidence="2">
    <location>
        <begin position="66"/>
        <end position="85"/>
    </location>
</feature>
<evidence type="ECO:0000256" key="1">
    <source>
        <dbReference type="SAM" id="MobiDB-lite"/>
    </source>
</evidence>
<reference evidence="4" key="1">
    <citation type="journal article" date="2019" name="Int. J. Syst. Evol. Microbiol.">
        <title>The Global Catalogue of Microorganisms (GCM) 10K type strain sequencing project: providing services to taxonomists for standard genome sequencing and annotation.</title>
        <authorList>
            <consortium name="The Broad Institute Genomics Platform"/>
            <consortium name="The Broad Institute Genome Sequencing Center for Infectious Disease"/>
            <person name="Wu L."/>
            <person name="Ma J."/>
        </authorList>
    </citation>
    <scope>NUCLEOTIDE SEQUENCE [LARGE SCALE GENOMIC DNA]</scope>
    <source>
        <strain evidence="4">JCM 17666</strain>
    </source>
</reference>
<name>A0ABP8HCE0_9BURK</name>
<keyword evidence="2" id="KW-0812">Transmembrane</keyword>
<keyword evidence="2" id="KW-0472">Membrane</keyword>
<gene>
    <name evidence="3" type="ORF">GCM10023144_33150</name>
</gene>
<sequence length="118" mass="12433">MSPSPAGKGSSSRGEDAAQRQAGGPPDAPGGDDELAAGVRRRQARHLRWLREGEPTLARQLARVGVLGWLIAAPMLIGIFVGRLLDRAAGGGIFWTAPLLLAGLGLGCWSAWKWINTP</sequence>
<dbReference type="Pfam" id="PF09527">
    <property type="entry name" value="ATPase_gene1"/>
    <property type="match status" value="1"/>
</dbReference>
<dbReference type="InterPro" id="IPR011744">
    <property type="entry name" value="ATPase_gene1"/>
</dbReference>
<dbReference type="InterPro" id="IPR032820">
    <property type="entry name" value="ATPase_put"/>
</dbReference>
<dbReference type="RefSeq" id="WP_345250983.1">
    <property type="nucleotide sequence ID" value="NZ_BAABFO010000017.1"/>
</dbReference>